<gene>
    <name evidence="1" type="ORF">U1T56_15035</name>
</gene>
<dbReference type="Proteomes" id="UP001375743">
    <property type="component" value="Unassembled WGS sequence"/>
</dbReference>
<accession>A0ABU8XU53</accession>
<proteinExistence type="predicted"/>
<sequence>MTLKPITDRAEVALDFPDKAYMGSFGRASAFEVRTDAEGAMLRLVRTGEEKRIVELHLHWYLLADILTELGRVLSAQEIAAPHRAAIQEAAAALRTALAASGEAGSAASG</sequence>
<keyword evidence="2" id="KW-1185">Reference proteome</keyword>
<reference evidence="1 2" key="1">
    <citation type="submission" date="2024-01" db="EMBL/GenBank/DDBJ databases">
        <title>Multi-omics insights into the function and evolution of sodium benzoate biodegradation pathways in Benzoatithermus flavus gen. nov., sp. nov. from hot spring.</title>
        <authorList>
            <person name="Hu C.-J."/>
            <person name="Li W.-J."/>
        </authorList>
    </citation>
    <scope>NUCLEOTIDE SEQUENCE [LARGE SCALE GENOMIC DNA]</scope>
    <source>
        <strain evidence="1 2">SYSU G07066</strain>
    </source>
</reference>
<dbReference type="EMBL" id="JBBLZC010000015">
    <property type="protein sequence ID" value="MEK0084469.1"/>
    <property type="molecule type" value="Genomic_DNA"/>
</dbReference>
<protein>
    <submittedName>
        <fullName evidence="1">Uncharacterized protein</fullName>
    </submittedName>
</protein>
<dbReference type="RefSeq" id="WP_418160321.1">
    <property type="nucleotide sequence ID" value="NZ_JBBLZC010000015.1"/>
</dbReference>
<evidence type="ECO:0000313" key="2">
    <source>
        <dbReference type="Proteomes" id="UP001375743"/>
    </source>
</evidence>
<name>A0ABU8XU53_9PROT</name>
<evidence type="ECO:0000313" key="1">
    <source>
        <dbReference type="EMBL" id="MEK0084469.1"/>
    </source>
</evidence>
<organism evidence="1 2">
    <name type="scientific">Benzoatithermus flavus</name>
    <dbReference type="NCBI Taxonomy" id="3108223"/>
    <lineage>
        <taxon>Bacteria</taxon>
        <taxon>Pseudomonadati</taxon>
        <taxon>Pseudomonadota</taxon>
        <taxon>Alphaproteobacteria</taxon>
        <taxon>Geminicoccales</taxon>
        <taxon>Geminicoccaceae</taxon>
        <taxon>Benzoatithermus</taxon>
    </lineage>
</organism>
<comment type="caution">
    <text evidence="1">The sequence shown here is derived from an EMBL/GenBank/DDBJ whole genome shotgun (WGS) entry which is preliminary data.</text>
</comment>